<feature type="transmembrane region" description="Helical" evidence="6">
    <location>
        <begin position="16"/>
        <end position="37"/>
    </location>
</feature>
<evidence type="ECO:0000256" key="6">
    <source>
        <dbReference type="SAM" id="Phobius"/>
    </source>
</evidence>
<keyword evidence="5 6" id="KW-0472">Membrane</keyword>
<dbReference type="InterPro" id="IPR004254">
    <property type="entry name" value="AdipoR/HlyIII-related"/>
</dbReference>
<evidence type="ECO:0000256" key="1">
    <source>
        <dbReference type="ARBA" id="ARBA00004141"/>
    </source>
</evidence>
<comment type="caution">
    <text evidence="7">The sequence shown here is derived from an EMBL/GenBank/DDBJ whole genome shotgun (WGS) entry which is preliminary data.</text>
</comment>
<protein>
    <submittedName>
        <fullName evidence="7">Uncharacterized protein</fullName>
    </submittedName>
</protein>
<reference evidence="7 8" key="1">
    <citation type="submission" date="2024-09" db="EMBL/GenBank/DDBJ databases">
        <title>Rethinking Asexuality: The Enigmatic Case of Functional Sexual Genes in Lepraria (Stereocaulaceae).</title>
        <authorList>
            <person name="Doellman M."/>
            <person name="Sun Y."/>
            <person name="Barcenas-Pena A."/>
            <person name="Lumbsch H.T."/>
            <person name="Grewe F."/>
        </authorList>
    </citation>
    <scope>NUCLEOTIDE SEQUENCE [LARGE SCALE GENOMIC DNA]</scope>
    <source>
        <strain evidence="7 8">Mercado 3170</strain>
    </source>
</reference>
<gene>
    <name evidence="7" type="ORF">N7G274_008564</name>
</gene>
<accession>A0ABR4A1E3</accession>
<evidence type="ECO:0000256" key="3">
    <source>
        <dbReference type="ARBA" id="ARBA00022692"/>
    </source>
</evidence>
<comment type="similarity">
    <text evidence="2">Belongs to the ADIPOR family.</text>
</comment>
<feature type="transmembrane region" description="Helical" evidence="6">
    <location>
        <begin position="146"/>
        <end position="166"/>
    </location>
</feature>
<evidence type="ECO:0000313" key="7">
    <source>
        <dbReference type="EMBL" id="KAL2038806.1"/>
    </source>
</evidence>
<feature type="transmembrane region" description="Helical" evidence="6">
    <location>
        <begin position="44"/>
        <end position="61"/>
    </location>
</feature>
<proteinExistence type="inferred from homology"/>
<keyword evidence="8" id="KW-1185">Reference proteome</keyword>
<sequence length="179" mass="20011">MNHSKEIWKLGNELDHLGIVLVIWGSMVPIDYFGFYCSPVLQTFYCLMATISALGCAIFTMKPRFRTPTFRAMRSASFAILGLSAFIPVLHGILINGWELQNQRMSVTYFVGLGLLNGAGTAIYAMRIPERWSPKTFDIYGSSHQIMHVLVAVGALSHATGLLKAFDYWNILKQRGEAC</sequence>
<evidence type="ECO:0000256" key="5">
    <source>
        <dbReference type="ARBA" id="ARBA00023136"/>
    </source>
</evidence>
<keyword evidence="4 6" id="KW-1133">Transmembrane helix</keyword>
<organism evidence="7 8">
    <name type="scientific">Stereocaulon virgatum</name>
    <dbReference type="NCBI Taxonomy" id="373712"/>
    <lineage>
        <taxon>Eukaryota</taxon>
        <taxon>Fungi</taxon>
        <taxon>Dikarya</taxon>
        <taxon>Ascomycota</taxon>
        <taxon>Pezizomycotina</taxon>
        <taxon>Lecanoromycetes</taxon>
        <taxon>OSLEUM clade</taxon>
        <taxon>Lecanoromycetidae</taxon>
        <taxon>Lecanorales</taxon>
        <taxon>Lecanorineae</taxon>
        <taxon>Stereocaulaceae</taxon>
        <taxon>Stereocaulon</taxon>
    </lineage>
</organism>
<comment type="subcellular location">
    <subcellularLocation>
        <location evidence="1">Membrane</location>
        <topology evidence="1">Multi-pass membrane protein</topology>
    </subcellularLocation>
</comment>
<dbReference type="PANTHER" id="PTHR20855:SF52">
    <property type="entry name" value="ADIPONECTIN RECEPTOR PROTEIN"/>
    <property type="match status" value="1"/>
</dbReference>
<evidence type="ECO:0000313" key="8">
    <source>
        <dbReference type="Proteomes" id="UP001590950"/>
    </source>
</evidence>
<dbReference type="Pfam" id="PF03006">
    <property type="entry name" value="HlyIII"/>
    <property type="match status" value="1"/>
</dbReference>
<dbReference type="EMBL" id="JBEFKJ010000030">
    <property type="protein sequence ID" value="KAL2038806.1"/>
    <property type="molecule type" value="Genomic_DNA"/>
</dbReference>
<dbReference type="PANTHER" id="PTHR20855">
    <property type="entry name" value="ADIPOR/PROGESTIN RECEPTOR-RELATED"/>
    <property type="match status" value="1"/>
</dbReference>
<evidence type="ECO:0000256" key="2">
    <source>
        <dbReference type="ARBA" id="ARBA00007018"/>
    </source>
</evidence>
<feature type="transmembrane region" description="Helical" evidence="6">
    <location>
        <begin position="73"/>
        <end position="95"/>
    </location>
</feature>
<feature type="transmembrane region" description="Helical" evidence="6">
    <location>
        <begin position="107"/>
        <end position="126"/>
    </location>
</feature>
<keyword evidence="3 6" id="KW-0812">Transmembrane</keyword>
<name>A0ABR4A1E3_9LECA</name>
<dbReference type="Proteomes" id="UP001590950">
    <property type="component" value="Unassembled WGS sequence"/>
</dbReference>
<evidence type="ECO:0000256" key="4">
    <source>
        <dbReference type="ARBA" id="ARBA00022989"/>
    </source>
</evidence>